<evidence type="ECO:0000313" key="2">
    <source>
        <dbReference type="EMBL" id="CAF2955223.1"/>
    </source>
</evidence>
<dbReference type="SFLD" id="SFLDG01153">
    <property type="entry name" value="Main.4:_Theta-like"/>
    <property type="match status" value="1"/>
</dbReference>
<dbReference type="Gene3D" id="3.40.30.10">
    <property type="entry name" value="Glutaredoxin"/>
    <property type="match status" value="1"/>
</dbReference>
<dbReference type="PANTHER" id="PTHR43969:SF9">
    <property type="entry name" value="GLUTATHIONE S TRANSFERASE D10, ISOFORM A-RELATED"/>
    <property type="match status" value="1"/>
</dbReference>
<dbReference type="Gene3D" id="1.20.1050.10">
    <property type="match status" value="1"/>
</dbReference>
<keyword evidence="2" id="KW-0808">Transferase</keyword>
<dbReference type="OrthoDB" id="2309723at2759"/>
<name>A0A7R8CWR5_LEPSM</name>
<protein>
    <submittedName>
        <fullName evidence="2">GST</fullName>
        <ecNumber evidence="2">2.5.1.18</ecNumber>
    </submittedName>
</protein>
<dbReference type="InterPro" id="IPR036282">
    <property type="entry name" value="Glutathione-S-Trfase_C_sf"/>
</dbReference>
<dbReference type="SUPFAM" id="SSF52833">
    <property type="entry name" value="Thioredoxin-like"/>
    <property type="match status" value="1"/>
</dbReference>
<dbReference type="InterPro" id="IPR004045">
    <property type="entry name" value="Glutathione_S-Trfase_N"/>
</dbReference>
<dbReference type="Pfam" id="PF13417">
    <property type="entry name" value="GST_N_3"/>
    <property type="match status" value="1"/>
</dbReference>
<reference evidence="2" key="1">
    <citation type="submission" date="2021-02" db="EMBL/GenBank/DDBJ databases">
        <authorList>
            <person name="Bekaert M."/>
        </authorList>
    </citation>
    <scope>NUCLEOTIDE SEQUENCE</scope>
    <source>
        <strain evidence="2">IoA-00</strain>
    </source>
</reference>
<dbReference type="SFLD" id="SFLDS00019">
    <property type="entry name" value="Glutathione_Transferase_(cytos"/>
    <property type="match status" value="1"/>
</dbReference>
<keyword evidence="3" id="KW-1185">Reference proteome</keyword>
<dbReference type="SFLD" id="SFLDG00358">
    <property type="entry name" value="Main_(cytGST)"/>
    <property type="match status" value="1"/>
</dbReference>
<dbReference type="InterPro" id="IPR010987">
    <property type="entry name" value="Glutathione-S-Trfase_C-like"/>
</dbReference>
<dbReference type="EMBL" id="HG994584">
    <property type="protein sequence ID" value="CAF2955223.1"/>
    <property type="molecule type" value="Genomic_DNA"/>
</dbReference>
<dbReference type="SUPFAM" id="SSF47616">
    <property type="entry name" value="GST C-terminal domain-like"/>
    <property type="match status" value="1"/>
</dbReference>
<dbReference type="AlphaFoldDB" id="A0A7R8CWR5"/>
<dbReference type="PROSITE" id="PS50405">
    <property type="entry name" value="GST_CTER"/>
    <property type="match status" value="1"/>
</dbReference>
<dbReference type="InterPro" id="IPR040079">
    <property type="entry name" value="Glutathione_S-Trfase"/>
</dbReference>
<evidence type="ECO:0000256" key="1">
    <source>
        <dbReference type="ARBA" id="ARBA00011738"/>
    </source>
</evidence>
<dbReference type="CDD" id="cd03177">
    <property type="entry name" value="GST_C_Delta_Epsilon"/>
    <property type="match status" value="1"/>
</dbReference>
<dbReference type="EC" id="2.5.1.18" evidence="2"/>
<accession>A0A7R8CWR5</accession>
<dbReference type="GO" id="GO:0006749">
    <property type="term" value="P:glutathione metabolic process"/>
    <property type="evidence" value="ECO:0007669"/>
    <property type="project" value="TreeGrafter"/>
</dbReference>
<gene>
    <name evidence="2" type="ORF">LSAA_9889</name>
</gene>
<evidence type="ECO:0000313" key="3">
    <source>
        <dbReference type="Proteomes" id="UP000675881"/>
    </source>
</evidence>
<sequence length="286" mass="32288">MSAIEIYGIESSPPCRIAFMTAEVTGISYEVKEINLRIGDHMKPEFLALNPQHSVPVLKHGDFVMNESRAIASYIAIQFDKSKKLYPFESKVLARVNQRLYFDSCVFYKSFAEVVYPKIFGKEEVKPEAMKKLKEVLGWANDMVKETGYAAGTDHLTIADIAWISTYSTIKAADVLQFQTTIKLMEKELKLAAITTNLCSKKLIFVMKQFDDVGEQWSFTSLPFRHKGADILHLVSNRIKDARLCIERSMTSIPSSHLPRTIKVDLINIFIHNVVALSGPFSSSLP</sequence>
<dbReference type="Proteomes" id="UP000675881">
    <property type="component" value="Chromosome 5"/>
</dbReference>
<dbReference type="GO" id="GO:0004364">
    <property type="term" value="F:glutathione transferase activity"/>
    <property type="evidence" value="ECO:0007669"/>
    <property type="project" value="UniProtKB-EC"/>
</dbReference>
<comment type="subunit">
    <text evidence="1">Homodimer.</text>
</comment>
<proteinExistence type="predicted"/>
<dbReference type="PANTHER" id="PTHR43969">
    <property type="entry name" value="GLUTATHIONE S TRANSFERASE D10, ISOFORM A-RELATED"/>
    <property type="match status" value="1"/>
</dbReference>
<dbReference type="PROSITE" id="PS50404">
    <property type="entry name" value="GST_NTER"/>
    <property type="match status" value="1"/>
</dbReference>
<dbReference type="InterPro" id="IPR036249">
    <property type="entry name" value="Thioredoxin-like_sf"/>
</dbReference>
<organism evidence="2 3">
    <name type="scientific">Lepeophtheirus salmonis</name>
    <name type="common">Salmon louse</name>
    <name type="synonym">Caligus salmonis</name>
    <dbReference type="NCBI Taxonomy" id="72036"/>
    <lineage>
        <taxon>Eukaryota</taxon>
        <taxon>Metazoa</taxon>
        <taxon>Ecdysozoa</taxon>
        <taxon>Arthropoda</taxon>
        <taxon>Crustacea</taxon>
        <taxon>Multicrustacea</taxon>
        <taxon>Hexanauplia</taxon>
        <taxon>Copepoda</taxon>
        <taxon>Siphonostomatoida</taxon>
        <taxon>Caligidae</taxon>
        <taxon>Lepeophtheirus</taxon>
    </lineage>
</organism>